<name>A0A6M2BUA0_9GAMM</name>
<dbReference type="Proteomes" id="UP000472676">
    <property type="component" value="Unassembled WGS sequence"/>
</dbReference>
<evidence type="ECO:0000313" key="3">
    <source>
        <dbReference type="Proteomes" id="UP000472676"/>
    </source>
</evidence>
<sequence>MIMKHPPVSSRTIIARLAASLIAVAGIDAAQAGSFDLPGDTDAQYTLTLGYALAMRTGGRAPALIDGPVDPATGIPTTANGDDGDRNFKAGSLINDRVSALGELFLTHGNVGAVLRGDAFYDDVYHRRNDNDSPDTVNKDGEHDRYTQQARKYDGGRVRLLDAYAWADHRFGSTGVDLRVGRQVVAWGESLFFSGIASAQGPADATKANVPGVEVKNILLPVDQVFTQISFAGGLSLAAYYHLEYQPTELEPAGAYFSTSDVVGPGARLLHVAYGYDIPRGHDQRPSDGGQYGLSLKAQLTGATNLGLYWLRYHDTNPAVLLDVAEVAPGSYAPVSYHIRYFDGIDMAAASFSTRLGAANVAGEVNWRDGATVLVDTALGPTATRGKLVQTLVSSIYTMSPNALSQQIDLVGEAGYLHLAGVDAASGSKTLSNDRDAWAVSGIATLNYRNVFSQWDLALPLTFSLLHGTPALAGAFGSLYGDGDMRASVAGNFTYLQNLQIGASYNAFLGSANAAKRPYADRDYMAINLKYSF</sequence>
<accession>A0A6M2BUA0</accession>
<dbReference type="RefSeq" id="WP_166257683.1">
    <property type="nucleotide sequence ID" value="NZ_JAAMOW010000006.1"/>
</dbReference>
<keyword evidence="1" id="KW-0732">Signal</keyword>
<evidence type="ECO:0000313" key="2">
    <source>
        <dbReference type="EMBL" id="NGY05693.1"/>
    </source>
</evidence>
<dbReference type="AlphaFoldDB" id="A0A6M2BUA0"/>
<dbReference type="Pfam" id="PF06980">
    <property type="entry name" value="DUF1302"/>
    <property type="match status" value="1"/>
</dbReference>
<proteinExistence type="predicted"/>
<dbReference type="EMBL" id="JAAMOW010000006">
    <property type="protein sequence ID" value="NGY05693.1"/>
    <property type="molecule type" value="Genomic_DNA"/>
</dbReference>
<reference evidence="2 3" key="1">
    <citation type="journal article" date="2014" name="Int. J. Syst. Evol. Microbiol.">
        <title>Solimonas terrae sp. nov., isolated from soil.</title>
        <authorList>
            <person name="Kim S.J."/>
            <person name="Moon J.Y."/>
            <person name="Weon H.Y."/>
            <person name="Ahn J.H."/>
            <person name="Chen W.M."/>
            <person name="Kwon S.W."/>
        </authorList>
    </citation>
    <scope>NUCLEOTIDE SEQUENCE [LARGE SCALE GENOMIC DNA]</scope>
    <source>
        <strain evidence="2 3">KIS83-12</strain>
    </source>
</reference>
<protein>
    <submittedName>
        <fullName evidence="2">DUF1302 domain-containing protein</fullName>
    </submittedName>
</protein>
<organism evidence="2 3">
    <name type="scientific">Solimonas terrae</name>
    <dbReference type="NCBI Taxonomy" id="1396819"/>
    <lineage>
        <taxon>Bacteria</taxon>
        <taxon>Pseudomonadati</taxon>
        <taxon>Pseudomonadota</taxon>
        <taxon>Gammaproteobacteria</taxon>
        <taxon>Nevskiales</taxon>
        <taxon>Nevskiaceae</taxon>
        <taxon>Solimonas</taxon>
    </lineage>
</organism>
<keyword evidence="3" id="KW-1185">Reference proteome</keyword>
<feature type="signal peptide" evidence="1">
    <location>
        <begin position="1"/>
        <end position="25"/>
    </location>
</feature>
<dbReference type="InterPro" id="IPR010727">
    <property type="entry name" value="DUF1302"/>
</dbReference>
<feature type="chain" id="PRO_5026933695" evidence="1">
    <location>
        <begin position="26"/>
        <end position="533"/>
    </location>
</feature>
<gene>
    <name evidence="2" type="ORF">G7Y85_13040</name>
</gene>
<evidence type="ECO:0000256" key="1">
    <source>
        <dbReference type="SAM" id="SignalP"/>
    </source>
</evidence>
<comment type="caution">
    <text evidence="2">The sequence shown here is derived from an EMBL/GenBank/DDBJ whole genome shotgun (WGS) entry which is preliminary data.</text>
</comment>